<dbReference type="EMBL" id="JASNQZ010000005">
    <property type="protein sequence ID" value="KAL0957570.1"/>
    <property type="molecule type" value="Genomic_DNA"/>
</dbReference>
<dbReference type="Proteomes" id="UP001556367">
    <property type="component" value="Unassembled WGS sequence"/>
</dbReference>
<keyword evidence="3" id="KW-1185">Reference proteome</keyword>
<protein>
    <submittedName>
        <fullName evidence="2">Uncharacterized protein</fullName>
    </submittedName>
</protein>
<organism evidence="2 3">
    <name type="scientific">Hohenbuehelia grisea</name>
    <dbReference type="NCBI Taxonomy" id="104357"/>
    <lineage>
        <taxon>Eukaryota</taxon>
        <taxon>Fungi</taxon>
        <taxon>Dikarya</taxon>
        <taxon>Basidiomycota</taxon>
        <taxon>Agaricomycotina</taxon>
        <taxon>Agaricomycetes</taxon>
        <taxon>Agaricomycetidae</taxon>
        <taxon>Agaricales</taxon>
        <taxon>Pleurotineae</taxon>
        <taxon>Pleurotaceae</taxon>
        <taxon>Hohenbuehelia</taxon>
    </lineage>
</organism>
<reference evidence="3" key="1">
    <citation type="submission" date="2024-06" db="EMBL/GenBank/DDBJ databases">
        <title>Multi-omics analyses provide insights into the biosynthesis of the anticancer antibiotic pleurotin in Hohenbuehelia grisea.</title>
        <authorList>
            <person name="Weaver J.A."/>
            <person name="Alberti F."/>
        </authorList>
    </citation>
    <scope>NUCLEOTIDE SEQUENCE [LARGE SCALE GENOMIC DNA]</scope>
    <source>
        <strain evidence="3">T-177</strain>
    </source>
</reference>
<comment type="caution">
    <text evidence="2">The sequence shown here is derived from an EMBL/GenBank/DDBJ whole genome shotgun (WGS) entry which is preliminary data.</text>
</comment>
<evidence type="ECO:0000313" key="3">
    <source>
        <dbReference type="Proteomes" id="UP001556367"/>
    </source>
</evidence>
<feature type="region of interest" description="Disordered" evidence="1">
    <location>
        <begin position="1"/>
        <end position="31"/>
    </location>
</feature>
<name>A0ABR3JQ44_9AGAR</name>
<evidence type="ECO:0000256" key="1">
    <source>
        <dbReference type="SAM" id="MobiDB-lite"/>
    </source>
</evidence>
<proteinExistence type="predicted"/>
<gene>
    <name evidence="2" type="ORF">HGRIS_001355</name>
</gene>
<sequence>MRMKTKARTSVPTSSGSKPRTRSFHGHNDDDKEVVVMSARTETVAPIQIFGTLPLALVTLTDMGAITATRMMKNKSPLRGDMDTASL</sequence>
<evidence type="ECO:0000313" key="2">
    <source>
        <dbReference type="EMBL" id="KAL0957570.1"/>
    </source>
</evidence>
<feature type="compositionally biased region" description="Polar residues" evidence="1">
    <location>
        <begin position="8"/>
        <end position="18"/>
    </location>
</feature>
<accession>A0ABR3JQ44</accession>